<dbReference type="GO" id="GO:0004386">
    <property type="term" value="F:helicase activity"/>
    <property type="evidence" value="ECO:0007669"/>
    <property type="project" value="UniProtKB-KW"/>
</dbReference>
<dbReference type="RefSeq" id="WP_263817717.1">
    <property type="nucleotide sequence ID" value="NZ_JAOXHJ010000001.1"/>
</dbReference>
<keyword evidence="6" id="KW-0238">DNA-binding</keyword>
<dbReference type="InterPro" id="IPR000212">
    <property type="entry name" value="DNA_helicase_UvrD/REP"/>
</dbReference>
<dbReference type="InterPro" id="IPR013986">
    <property type="entry name" value="DExx_box_DNA_helicase_dom_sf"/>
</dbReference>
<keyword evidence="5 11" id="KW-0067">ATP-binding</keyword>
<evidence type="ECO:0000256" key="5">
    <source>
        <dbReference type="ARBA" id="ARBA00022840"/>
    </source>
</evidence>
<comment type="similarity">
    <text evidence="1">Belongs to the helicase family. UvrD subfamily.</text>
</comment>
<evidence type="ECO:0000313" key="15">
    <source>
        <dbReference type="Proteomes" id="UP001207252"/>
    </source>
</evidence>
<evidence type="ECO:0000313" key="14">
    <source>
        <dbReference type="EMBL" id="MCV3753916.1"/>
    </source>
</evidence>
<dbReference type="Pfam" id="PF00580">
    <property type="entry name" value="UvrD-helicase"/>
    <property type="match status" value="1"/>
</dbReference>
<dbReference type="Pfam" id="PF13361">
    <property type="entry name" value="UvrD_C"/>
    <property type="match status" value="1"/>
</dbReference>
<dbReference type="PANTHER" id="PTHR11070:SF2">
    <property type="entry name" value="ATP-DEPENDENT DNA HELICASE SRS2"/>
    <property type="match status" value="1"/>
</dbReference>
<comment type="caution">
    <text evidence="14">The sequence shown here is derived from an EMBL/GenBank/DDBJ whole genome shotgun (WGS) entry which is preliminary data.</text>
</comment>
<dbReference type="PANTHER" id="PTHR11070">
    <property type="entry name" value="UVRD / RECB / PCRA DNA HELICASE FAMILY MEMBER"/>
    <property type="match status" value="1"/>
</dbReference>
<dbReference type="PROSITE" id="PS51217">
    <property type="entry name" value="UVRD_HELICASE_CTER"/>
    <property type="match status" value="1"/>
</dbReference>
<protein>
    <recommendedName>
        <fullName evidence="9">DNA 3'-5' helicase</fullName>
        <ecNumber evidence="9">5.6.2.4</ecNumber>
    </recommendedName>
</protein>
<sequence length="746" mass="87215">MHIQESINNLNQEQHQAVVADKKPLLIIAGAGTGKTQVLTLRMAFLINYFGIQPERILGFTFTNKAAREMRERVQKLINVNISQLGTFHSFCVRVLREDIHLLDYDNNFRILDTASAIDLLHLIYEEHQIDYKEYPYKKVLSFISSMKSSNGEYINQKFKWKENTVSLGQIKKDLMLIFNLFIQKCAAFSYVDYDDLLILTYQIFTRFEDILQKWQNRFDAVLVDEFQDTNEIQYQLAYLLAKKHQNIFAVGDPDQTIYSFRGAKAKVLEQFQHDFTKSEIIVLKINYRSTQEILNAANQLINVNPRTLKKELESFFGQHKKPIFKTCYNIDEEVAFIVEKIGKLIDEHNVPPENICVLFRSNQMSRAIEQSLIENGIIYNLFGSRTFFEREEIRDILAYFQVINNWDELALIRIINKPRRKIGGEAFDNLKRFAKEKGYTLAEALSHIRDNDLLSNQQMNSIIRFYDLILDIQEYNDNHDLVSVFYYLVDKIAYKEFLDLKPDTADNKWENVMELRNGLERYLQNIPGATLNDYLNDIALYTNDDSKKLKNNAINLMTVHTSKGLEFEYVFLMRMNQGDFPSSYSINETNGIEEERRVCYVALTRAKKELYITASLNNSFRNEYAGQISQFIDEIGVANLENLSSHINLQKVKKENIMGNLMQSRWGELEELEQLSRFAQSQKIVEQNYHNQTNDYAINDEVEHKIFGSGVVVGKKDDLLDIYFHKSKKVLSICYNIKSLSRREK</sequence>
<feature type="domain" description="UvrD-like helicase ATP-binding" evidence="12">
    <location>
        <begin position="8"/>
        <end position="291"/>
    </location>
</feature>
<evidence type="ECO:0000256" key="3">
    <source>
        <dbReference type="ARBA" id="ARBA00022801"/>
    </source>
</evidence>
<proteinExistence type="inferred from homology"/>
<evidence type="ECO:0000256" key="6">
    <source>
        <dbReference type="ARBA" id="ARBA00023125"/>
    </source>
</evidence>
<dbReference type="Gene3D" id="1.10.10.160">
    <property type="match status" value="1"/>
</dbReference>
<dbReference type="Gene3D" id="3.40.50.300">
    <property type="entry name" value="P-loop containing nucleotide triphosphate hydrolases"/>
    <property type="match status" value="2"/>
</dbReference>
<evidence type="ECO:0000256" key="2">
    <source>
        <dbReference type="ARBA" id="ARBA00022741"/>
    </source>
</evidence>
<evidence type="ECO:0000259" key="13">
    <source>
        <dbReference type="PROSITE" id="PS51217"/>
    </source>
</evidence>
<dbReference type="EC" id="5.6.2.4" evidence="9"/>
<evidence type="ECO:0000256" key="4">
    <source>
        <dbReference type="ARBA" id="ARBA00022806"/>
    </source>
</evidence>
<evidence type="ECO:0000256" key="9">
    <source>
        <dbReference type="ARBA" id="ARBA00034808"/>
    </source>
</evidence>
<evidence type="ECO:0000256" key="1">
    <source>
        <dbReference type="ARBA" id="ARBA00009922"/>
    </source>
</evidence>
<comment type="catalytic activity">
    <reaction evidence="8">
        <text>Couples ATP hydrolysis with the unwinding of duplex DNA by translocating in the 3'-5' direction.</text>
        <dbReference type="EC" id="5.6.2.4"/>
    </reaction>
</comment>
<reference evidence="14 15" key="1">
    <citation type="journal article" date="2020" name="Int. J. Syst. Evol. Microbiol.">
        <title>Ureaplasma miroungigenitalium sp. nov. isolated from northern elephant seals (Mirounga angustirostris) and Ureaplasma zalophigenitalium sp. nov. isolated from California sea lions (Zalophus californianus).</title>
        <authorList>
            <person name="Volokhov D.V."/>
            <person name="Gulland F.M."/>
            <person name="Gao Y."/>
            <person name="Chizhikov V.E."/>
        </authorList>
    </citation>
    <scope>NUCLEOTIDE SEQUENCE [LARGE SCALE GENOMIC DNA]</scope>
    <source>
        <strain evidence="14 15">CSL7644-GEN</strain>
    </source>
</reference>
<dbReference type="InterPro" id="IPR014017">
    <property type="entry name" value="DNA_helicase_UvrD-like_C"/>
</dbReference>
<dbReference type="Gene3D" id="1.10.486.10">
    <property type="entry name" value="PCRA, domain 4"/>
    <property type="match status" value="1"/>
</dbReference>
<keyword evidence="2 11" id="KW-0547">Nucleotide-binding</keyword>
<comment type="catalytic activity">
    <reaction evidence="10">
        <text>ATP + H2O = ADP + phosphate + H(+)</text>
        <dbReference type="Rhea" id="RHEA:13065"/>
        <dbReference type="ChEBI" id="CHEBI:15377"/>
        <dbReference type="ChEBI" id="CHEBI:15378"/>
        <dbReference type="ChEBI" id="CHEBI:30616"/>
        <dbReference type="ChEBI" id="CHEBI:43474"/>
        <dbReference type="ChEBI" id="CHEBI:456216"/>
        <dbReference type="EC" id="5.6.2.4"/>
    </reaction>
</comment>
<evidence type="ECO:0000256" key="7">
    <source>
        <dbReference type="ARBA" id="ARBA00023235"/>
    </source>
</evidence>
<dbReference type="Proteomes" id="UP001207252">
    <property type="component" value="Unassembled WGS sequence"/>
</dbReference>
<dbReference type="PROSITE" id="PS51198">
    <property type="entry name" value="UVRD_HELICASE_ATP_BIND"/>
    <property type="match status" value="1"/>
</dbReference>
<keyword evidence="7" id="KW-0413">Isomerase</keyword>
<dbReference type="SUPFAM" id="SSF52540">
    <property type="entry name" value="P-loop containing nucleoside triphosphate hydrolases"/>
    <property type="match status" value="1"/>
</dbReference>
<accession>A0ABT3BNX0</accession>
<evidence type="ECO:0000259" key="12">
    <source>
        <dbReference type="PROSITE" id="PS51198"/>
    </source>
</evidence>
<dbReference type="InterPro" id="IPR014016">
    <property type="entry name" value="UvrD-like_ATP-bd"/>
</dbReference>
<evidence type="ECO:0000256" key="8">
    <source>
        <dbReference type="ARBA" id="ARBA00034617"/>
    </source>
</evidence>
<keyword evidence="15" id="KW-1185">Reference proteome</keyword>
<name>A0ABT3BNX0_9BACT</name>
<evidence type="ECO:0000256" key="11">
    <source>
        <dbReference type="PROSITE-ProRule" id="PRU00560"/>
    </source>
</evidence>
<keyword evidence="4 11" id="KW-0347">Helicase</keyword>
<gene>
    <name evidence="14" type="ORF">OF365_00785</name>
</gene>
<dbReference type="CDD" id="cd17932">
    <property type="entry name" value="DEXQc_UvrD"/>
    <property type="match status" value="1"/>
</dbReference>
<keyword evidence="3 11" id="KW-0378">Hydrolase</keyword>
<organism evidence="14 15">
    <name type="scientific">Ureaplasma zalophigenitalium</name>
    <dbReference type="NCBI Taxonomy" id="907723"/>
    <lineage>
        <taxon>Bacteria</taxon>
        <taxon>Bacillati</taxon>
        <taxon>Mycoplasmatota</taxon>
        <taxon>Mycoplasmoidales</taxon>
        <taxon>Mycoplasmoidaceae</taxon>
        <taxon>Ureaplasma</taxon>
    </lineage>
</organism>
<dbReference type="InterPro" id="IPR027417">
    <property type="entry name" value="P-loop_NTPase"/>
</dbReference>
<feature type="binding site" evidence="11">
    <location>
        <begin position="29"/>
        <end position="36"/>
    </location>
    <ligand>
        <name>ATP</name>
        <dbReference type="ChEBI" id="CHEBI:30616"/>
    </ligand>
</feature>
<feature type="domain" description="UvrD-like helicase C-terminal" evidence="13">
    <location>
        <begin position="292"/>
        <end position="565"/>
    </location>
</feature>
<dbReference type="EMBL" id="JAOXHJ010000001">
    <property type="protein sequence ID" value="MCV3753916.1"/>
    <property type="molecule type" value="Genomic_DNA"/>
</dbReference>
<evidence type="ECO:0000256" key="10">
    <source>
        <dbReference type="ARBA" id="ARBA00048988"/>
    </source>
</evidence>